<keyword evidence="2" id="KW-1185">Reference proteome</keyword>
<dbReference type="EMBL" id="JAPPUY010000002">
    <property type="protein sequence ID" value="MCY4745576.1"/>
    <property type="molecule type" value="Genomic_DNA"/>
</dbReference>
<evidence type="ECO:0000313" key="1">
    <source>
        <dbReference type="EMBL" id="MCY4745576.1"/>
    </source>
</evidence>
<organism evidence="1 2">
    <name type="scientific">Roseateles hydrophilus</name>
    <dbReference type="NCBI Taxonomy" id="2975054"/>
    <lineage>
        <taxon>Bacteria</taxon>
        <taxon>Pseudomonadati</taxon>
        <taxon>Pseudomonadota</taxon>
        <taxon>Betaproteobacteria</taxon>
        <taxon>Burkholderiales</taxon>
        <taxon>Sphaerotilaceae</taxon>
        <taxon>Roseateles</taxon>
    </lineage>
</organism>
<name>A0ACC6CAY9_9BURK</name>
<reference evidence="1" key="1">
    <citation type="submission" date="2022-08" db="EMBL/GenBank/DDBJ databases">
        <title>Genome sequencing of Pelomonas sp. UHG3.</title>
        <authorList>
            <person name="So Y."/>
        </authorList>
    </citation>
    <scope>NUCLEOTIDE SEQUENCE</scope>
    <source>
        <strain evidence="1">UHG3</strain>
    </source>
</reference>
<sequence>MPATLTGQLVVAISSRALFDFEAENRVFEAGDDRAYMALQQRLMEEPAPPGVAFSLVKKLLAFNTGGTPRVEVVVLSRNDPVSGMRVFRSAKHYGLAIERGVFTRGASPWRYLRPLSAELFLSANEDDVRQALAAGVAAARVLPDAARASAAHPGELRIAFDGDAVLFSDEAEQVFQRDGLAAFQAHERHHAHRPLPAGPFKPLLQALHTLQQAPGMRVRTALVTARSAPAHERALRTLMDWQIEVDEAMFLGGLAKGEFLREFEPDFFFDDQAGHVQSAAAHVPAGQVAMGVAGG</sequence>
<accession>A0ACC6CAY9</accession>
<dbReference type="Proteomes" id="UP001076464">
    <property type="component" value="Unassembled WGS sequence"/>
</dbReference>
<proteinExistence type="predicted"/>
<gene>
    <name evidence="1" type="ORF">NYO99_11390</name>
</gene>
<evidence type="ECO:0000313" key="2">
    <source>
        <dbReference type="Proteomes" id="UP001076464"/>
    </source>
</evidence>
<comment type="caution">
    <text evidence="1">The sequence shown here is derived from an EMBL/GenBank/DDBJ whole genome shotgun (WGS) entry which is preliminary data.</text>
</comment>
<protein>
    <submittedName>
        <fullName evidence="1">5'-nucleotidase</fullName>
    </submittedName>
</protein>